<organism evidence="2 3">
    <name type="scientific">Streptomyces pactum</name>
    <dbReference type="NCBI Taxonomy" id="68249"/>
    <lineage>
        <taxon>Bacteria</taxon>
        <taxon>Bacillati</taxon>
        <taxon>Actinomycetota</taxon>
        <taxon>Actinomycetes</taxon>
        <taxon>Kitasatosporales</taxon>
        <taxon>Streptomycetaceae</taxon>
        <taxon>Streptomyces</taxon>
    </lineage>
</organism>
<protein>
    <submittedName>
        <fullName evidence="2">Pyridoxamine 5'-phosphate oxidase family protein</fullName>
    </submittedName>
</protein>
<dbReference type="Proteomes" id="UP000807371">
    <property type="component" value="Unassembled WGS sequence"/>
</dbReference>
<reference evidence="2 3" key="1">
    <citation type="submission" date="2020-09" db="EMBL/GenBank/DDBJ databases">
        <title>Biosynthesis of the nuclear factor of activated T cells inhibitor NFAT-133 and its congeners in Streptomyces pactum.</title>
        <authorList>
            <person name="Zhou W."/>
            <person name="Posri P."/>
            <person name="Abugrain M.E."/>
            <person name="Weisberg A.J."/>
            <person name="Chang J.H."/>
            <person name="Mahmud T."/>
        </authorList>
    </citation>
    <scope>NUCLEOTIDE SEQUENCE [LARGE SCALE GENOMIC DNA]</scope>
    <source>
        <strain evidence="2 3">ATCC 27456</strain>
    </source>
</reference>
<dbReference type="RefSeq" id="WP_197989489.1">
    <property type="nucleotide sequence ID" value="NZ_JACYXC010000001.1"/>
</dbReference>
<evidence type="ECO:0000256" key="1">
    <source>
        <dbReference type="SAM" id="MobiDB-lite"/>
    </source>
</evidence>
<evidence type="ECO:0000313" key="2">
    <source>
        <dbReference type="EMBL" id="MBH5336021.1"/>
    </source>
</evidence>
<keyword evidence="3" id="KW-1185">Reference proteome</keyword>
<proteinExistence type="predicted"/>
<dbReference type="Gene3D" id="2.30.110.10">
    <property type="entry name" value="Electron Transport, Fmn-binding Protein, Chain A"/>
    <property type="match status" value="1"/>
</dbReference>
<accession>A0ABS0NLE4</accession>
<sequence>MLIDAPREPRALDLLGRTSHGRVSVSVGALPHTAVARHIVSGGELLLRLHRGHGYHRACDGQVVAYGADTGHPADRPVPGPAPIPGGDAKQSPGGGEPDTDRAPDMIPGGGADGEPERAPGGELWSVSCVGTARVVIPTGTELNRFGPAPHTVDGEPFDPVYLRVRPKFVTVHHIAGIAPRQSEYAP</sequence>
<evidence type="ECO:0000313" key="3">
    <source>
        <dbReference type="Proteomes" id="UP000807371"/>
    </source>
</evidence>
<dbReference type="EMBL" id="JACYXC010000001">
    <property type="protein sequence ID" value="MBH5336021.1"/>
    <property type="molecule type" value="Genomic_DNA"/>
</dbReference>
<dbReference type="InterPro" id="IPR012349">
    <property type="entry name" value="Split_barrel_FMN-bd"/>
</dbReference>
<name>A0ABS0NLE4_9ACTN</name>
<feature type="region of interest" description="Disordered" evidence="1">
    <location>
        <begin position="68"/>
        <end position="123"/>
    </location>
</feature>
<comment type="caution">
    <text evidence="2">The sequence shown here is derived from an EMBL/GenBank/DDBJ whole genome shotgun (WGS) entry which is preliminary data.</text>
</comment>
<gene>
    <name evidence="2" type="ORF">IHE55_14980</name>
</gene>